<dbReference type="InterPro" id="IPR029068">
    <property type="entry name" value="Glyas_Bleomycin-R_OHBP_Dase"/>
</dbReference>
<accession>A0ABU1VHQ3</accession>
<protein>
    <submittedName>
        <fullName evidence="3">Catechol 2,3-dioxygenase-like lactoylglutathione lyase family enzyme</fullName>
    </submittedName>
</protein>
<dbReference type="Gene3D" id="3.10.180.10">
    <property type="entry name" value="2,3-Dihydroxybiphenyl 1,2-Dioxygenase, domain 1"/>
    <property type="match status" value="1"/>
</dbReference>
<organism evidence="3 4">
    <name type="scientific">Hydrogenophaga laconesensis</name>
    <dbReference type="NCBI Taxonomy" id="1805971"/>
    <lineage>
        <taxon>Bacteria</taxon>
        <taxon>Pseudomonadati</taxon>
        <taxon>Pseudomonadota</taxon>
        <taxon>Betaproteobacteria</taxon>
        <taxon>Burkholderiales</taxon>
        <taxon>Comamonadaceae</taxon>
        <taxon>Hydrogenophaga</taxon>
    </lineage>
</organism>
<dbReference type="Proteomes" id="UP001265550">
    <property type="component" value="Unassembled WGS sequence"/>
</dbReference>
<comment type="caution">
    <text evidence="3">The sequence shown here is derived from an EMBL/GenBank/DDBJ whole genome shotgun (WGS) entry which is preliminary data.</text>
</comment>
<name>A0ABU1VHQ3_9BURK</name>
<evidence type="ECO:0000313" key="4">
    <source>
        <dbReference type="Proteomes" id="UP001265550"/>
    </source>
</evidence>
<dbReference type="Pfam" id="PF00903">
    <property type="entry name" value="Glyoxalase"/>
    <property type="match status" value="1"/>
</dbReference>
<dbReference type="InterPro" id="IPR004360">
    <property type="entry name" value="Glyas_Fos-R_dOase_dom"/>
</dbReference>
<dbReference type="SUPFAM" id="SSF54593">
    <property type="entry name" value="Glyoxalase/Bleomycin resistance protein/Dihydroxybiphenyl dioxygenase"/>
    <property type="match status" value="1"/>
</dbReference>
<feature type="domain" description="VOC" evidence="2">
    <location>
        <begin position="5"/>
        <end position="141"/>
    </location>
</feature>
<proteinExistence type="predicted"/>
<dbReference type="InterPro" id="IPR037523">
    <property type="entry name" value="VOC_core"/>
</dbReference>
<dbReference type="PROSITE" id="PS51819">
    <property type="entry name" value="VOC"/>
    <property type="match status" value="1"/>
</dbReference>
<dbReference type="RefSeq" id="WP_204735272.1">
    <property type="nucleotide sequence ID" value="NZ_JAVDWE010000018.1"/>
</dbReference>
<evidence type="ECO:0000313" key="3">
    <source>
        <dbReference type="EMBL" id="MDR7096979.1"/>
    </source>
</evidence>
<gene>
    <name evidence="3" type="ORF">J2X09_004748</name>
</gene>
<evidence type="ECO:0000256" key="1">
    <source>
        <dbReference type="SAM" id="MobiDB-lite"/>
    </source>
</evidence>
<feature type="region of interest" description="Disordered" evidence="1">
    <location>
        <begin position="156"/>
        <end position="179"/>
    </location>
</feature>
<keyword evidence="4" id="KW-1185">Reference proteome</keyword>
<evidence type="ECO:0000259" key="2">
    <source>
        <dbReference type="PROSITE" id="PS51819"/>
    </source>
</evidence>
<sequence>MGLRFLEHLLILTHDPEGTRDWFVENLGFRNGYHPEFGFPVYWLYIGEQDVIHIGKARYSNHQDTYLKTPTDGDKDFSAAGAMGSGRIDHLCLNCEGIEEFIDRLNKNGVEFSERKAHNSNLYQLFMREPINGIKVELNFAWHEAARIGRVPEWTDAGENDKSAADVMTKEAPVKASTF</sequence>
<feature type="compositionally biased region" description="Basic and acidic residues" evidence="1">
    <location>
        <begin position="159"/>
        <end position="173"/>
    </location>
</feature>
<dbReference type="EMBL" id="JAVDWE010000018">
    <property type="protein sequence ID" value="MDR7096979.1"/>
    <property type="molecule type" value="Genomic_DNA"/>
</dbReference>
<reference evidence="3 4" key="1">
    <citation type="submission" date="2023-07" db="EMBL/GenBank/DDBJ databases">
        <title>Sorghum-associated microbial communities from plants grown in Nebraska, USA.</title>
        <authorList>
            <person name="Schachtman D."/>
        </authorList>
    </citation>
    <scope>NUCLEOTIDE SEQUENCE [LARGE SCALE GENOMIC DNA]</scope>
    <source>
        <strain evidence="3 4">BE240</strain>
    </source>
</reference>